<protein>
    <submittedName>
        <fullName evidence="1">Uncharacterized protein</fullName>
    </submittedName>
</protein>
<comment type="caution">
    <text evidence="1">The sequence shown here is derived from an EMBL/GenBank/DDBJ whole genome shotgun (WGS) entry which is preliminary data.</text>
</comment>
<evidence type="ECO:0000313" key="2">
    <source>
        <dbReference type="Proteomes" id="UP000551616"/>
    </source>
</evidence>
<evidence type="ECO:0000313" key="1">
    <source>
        <dbReference type="EMBL" id="MBA2113588.1"/>
    </source>
</evidence>
<dbReference type="InterPro" id="IPR029032">
    <property type="entry name" value="AhpD-like"/>
</dbReference>
<dbReference type="RefSeq" id="WP_207395091.1">
    <property type="nucleotide sequence ID" value="NZ_JABRWO010000002.1"/>
</dbReference>
<organism evidence="1 2">
    <name type="scientific">Bremerella alba</name>
    <dbReference type="NCBI Taxonomy" id="980252"/>
    <lineage>
        <taxon>Bacteria</taxon>
        <taxon>Pseudomonadati</taxon>
        <taxon>Planctomycetota</taxon>
        <taxon>Planctomycetia</taxon>
        <taxon>Pirellulales</taxon>
        <taxon>Pirellulaceae</taxon>
        <taxon>Bremerella</taxon>
    </lineage>
</organism>
<reference evidence="1 2" key="1">
    <citation type="submission" date="2020-05" db="EMBL/GenBank/DDBJ databases">
        <title>Bremerella alba sp. nov., a novel planctomycete isolated from the surface of the macroalga Fucus spiralis.</title>
        <authorList>
            <person name="Godinho O."/>
            <person name="Botelho R."/>
            <person name="Albuquerque L."/>
            <person name="Wiegand S."/>
            <person name="Da Costa M.S."/>
            <person name="Lobo-Da-Cunha A."/>
            <person name="Jogler C."/>
            <person name="Lage O.M."/>
        </authorList>
    </citation>
    <scope>NUCLEOTIDE SEQUENCE [LARGE SCALE GENOMIC DNA]</scope>
    <source>
        <strain evidence="1 2">FF15</strain>
    </source>
</reference>
<dbReference type="SUPFAM" id="SSF69118">
    <property type="entry name" value="AhpD-like"/>
    <property type="match status" value="1"/>
</dbReference>
<keyword evidence="2" id="KW-1185">Reference proteome</keyword>
<dbReference type="AlphaFoldDB" id="A0A7V9A5U5"/>
<dbReference type="Gene3D" id="1.20.1290.10">
    <property type="entry name" value="AhpD-like"/>
    <property type="match status" value="1"/>
</dbReference>
<accession>A0A7V9A5U5</accession>
<proteinExistence type="predicted"/>
<dbReference type="Proteomes" id="UP000551616">
    <property type="component" value="Unassembled WGS sequence"/>
</dbReference>
<sequence length="238" mass="26968">MSYELDDELYDDPSRIPREVKQRFGVLPHFFQLGPETPEITENLWGFAKFGYLDNPLPSLLKERLFVYLSRFCRIRYCLARHVGFLVGLGRPSGNMKCPPETIDQVVQLIQRDLPCGEALEPHLNALRDKPTIFAKPPASGTPEEETLFACASHVFLRTPQASSCLKALNGAMGAEAFQHLLVFLAFVRTAHFWSEVHPELELEEDLKTLLKVHGKLAECIQCEPEAIETTPFVRCDI</sequence>
<name>A0A7V9A5U5_9BACT</name>
<dbReference type="EMBL" id="JABRWO010000002">
    <property type="protein sequence ID" value="MBA2113588.1"/>
    <property type="molecule type" value="Genomic_DNA"/>
</dbReference>
<gene>
    <name evidence="1" type="ORF">HOV93_07370</name>
</gene>